<keyword evidence="4" id="KW-0645">Protease</keyword>
<dbReference type="EMBL" id="JBICCN010000123">
    <property type="protein sequence ID" value="KAL3091834.1"/>
    <property type="molecule type" value="Genomic_DNA"/>
</dbReference>
<feature type="domain" description="Peptidase S1" evidence="6">
    <location>
        <begin position="47"/>
        <end position="323"/>
    </location>
</feature>
<dbReference type="AlphaFoldDB" id="A0ABD2JMJ1"/>
<dbReference type="InterPro" id="IPR001254">
    <property type="entry name" value="Trypsin_dom"/>
</dbReference>
<dbReference type="Gene3D" id="2.40.10.10">
    <property type="entry name" value="Trypsin-like serine proteases"/>
    <property type="match status" value="1"/>
</dbReference>
<reference evidence="7 8" key="1">
    <citation type="submission" date="2024-10" db="EMBL/GenBank/DDBJ databases">
        <authorList>
            <person name="Kim D."/>
        </authorList>
    </citation>
    <scope>NUCLEOTIDE SEQUENCE [LARGE SCALE GENOMIC DNA]</scope>
    <source>
        <strain evidence="7">Taebaek</strain>
    </source>
</reference>
<dbReference type="PROSITE" id="PS51897">
    <property type="entry name" value="ANNEXIN_2"/>
    <property type="match status" value="2"/>
</dbReference>
<dbReference type="PROSITE" id="PS50240">
    <property type="entry name" value="TRYPSIN_DOM"/>
    <property type="match status" value="1"/>
</dbReference>
<dbReference type="Pfam" id="PF00191">
    <property type="entry name" value="Annexin"/>
    <property type="match status" value="2"/>
</dbReference>
<dbReference type="SUPFAM" id="SSF47874">
    <property type="entry name" value="Annexin"/>
    <property type="match status" value="1"/>
</dbReference>
<dbReference type="PANTHER" id="PTHR10502:SF102">
    <property type="entry name" value="ANNEXIN B11"/>
    <property type="match status" value="1"/>
</dbReference>
<dbReference type="Gene3D" id="1.10.220.10">
    <property type="entry name" value="Annexin"/>
    <property type="match status" value="2"/>
</dbReference>
<dbReference type="InterPro" id="IPR009003">
    <property type="entry name" value="Peptidase_S1_PA"/>
</dbReference>
<evidence type="ECO:0000256" key="1">
    <source>
        <dbReference type="ARBA" id="ARBA00007831"/>
    </source>
</evidence>
<dbReference type="PROSITE" id="PS00223">
    <property type="entry name" value="ANNEXIN_1"/>
    <property type="match status" value="1"/>
</dbReference>
<keyword evidence="3" id="KW-0041">Annexin</keyword>
<dbReference type="PANTHER" id="PTHR10502">
    <property type="entry name" value="ANNEXIN"/>
    <property type="match status" value="1"/>
</dbReference>
<dbReference type="SMART" id="SM00335">
    <property type="entry name" value="ANX"/>
    <property type="match status" value="2"/>
</dbReference>
<evidence type="ECO:0000256" key="5">
    <source>
        <dbReference type="SAM" id="SignalP"/>
    </source>
</evidence>
<dbReference type="InterPro" id="IPR033116">
    <property type="entry name" value="TRYPSIN_SER"/>
</dbReference>
<evidence type="ECO:0000313" key="8">
    <source>
        <dbReference type="Proteomes" id="UP001620645"/>
    </source>
</evidence>
<dbReference type="InterPro" id="IPR018502">
    <property type="entry name" value="Annexin_repeat"/>
</dbReference>
<dbReference type="Pfam" id="PF00089">
    <property type="entry name" value="Trypsin"/>
    <property type="match status" value="1"/>
</dbReference>
<dbReference type="PROSITE" id="PS00134">
    <property type="entry name" value="TRYPSIN_HIS"/>
    <property type="match status" value="1"/>
</dbReference>
<feature type="signal peptide" evidence="5">
    <location>
        <begin position="1"/>
        <end position="18"/>
    </location>
</feature>
<dbReference type="SMART" id="SM00020">
    <property type="entry name" value="Tryp_SPc"/>
    <property type="match status" value="1"/>
</dbReference>
<keyword evidence="4" id="KW-0378">Hydrolase</keyword>
<keyword evidence="2" id="KW-0677">Repeat</keyword>
<keyword evidence="5" id="KW-0732">Signal</keyword>
<dbReference type="GO" id="GO:0008236">
    <property type="term" value="F:serine-type peptidase activity"/>
    <property type="evidence" value="ECO:0007669"/>
    <property type="project" value="UniProtKB-KW"/>
</dbReference>
<protein>
    <recommendedName>
        <fullName evidence="6">Peptidase S1 domain-containing protein</fullName>
    </recommendedName>
</protein>
<comment type="caution">
    <text evidence="7">The sequence shown here is derived from an EMBL/GenBank/DDBJ whole genome shotgun (WGS) entry which is preliminary data.</text>
</comment>
<accession>A0ABD2JMJ1</accession>
<evidence type="ECO:0000259" key="6">
    <source>
        <dbReference type="PROSITE" id="PS50240"/>
    </source>
</evidence>
<dbReference type="SUPFAM" id="SSF50494">
    <property type="entry name" value="Trypsin-like serine proteases"/>
    <property type="match status" value="1"/>
</dbReference>
<dbReference type="InterPro" id="IPR018252">
    <property type="entry name" value="Annexin_repeat_CS"/>
</dbReference>
<evidence type="ECO:0000256" key="4">
    <source>
        <dbReference type="RuleBase" id="RU363034"/>
    </source>
</evidence>
<evidence type="ECO:0000313" key="7">
    <source>
        <dbReference type="EMBL" id="KAL3091834.1"/>
    </source>
</evidence>
<feature type="chain" id="PRO_5044867146" description="Peptidase S1 domain-containing protein" evidence="5">
    <location>
        <begin position="19"/>
        <end position="716"/>
    </location>
</feature>
<dbReference type="InterPro" id="IPR018114">
    <property type="entry name" value="TRYPSIN_HIS"/>
</dbReference>
<keyword evidence="8" id="KW-1185">Reference proteome</keyword>
<evidence type="ECO:0000256" key="2">
    <source>
        <dbReference type="ARBA" id="ARBA00022737"/>
    </source>
</evidence>
<dbReference type="InterPro" id="IPR043504">
    <property type="entry name" value="Peptidase_S1_PA_chymotrypsin"/>
</dbReference>
<dbReference type="InterPro" id="IPR037104">
    <property type="entry name" value="Annexin_sf"/>
</dbReference>
<keyword evidence="4" id="KW-0720">Serine protease</keyword>
<organism evidence="7 8">
    <name type="scientific">Heterodera schachtii</name>
    <name type="common">Sugarbeet cyst nematode worm</name>
    <name type="synonym">Tylenchus schachtii</name>
    <dbReference type="NCBI Taxonomy" id="97005"/>
    <lineage>
        <taxon>Eukaryota</taxon>
        <taxon>Metazoa</taxon>
        <taxon>Ecdysozoa</taxon>
        <taxon>Nematoda</taxon>
        <taxon>Chromadorea</taxon>
        <taxon>Rhabditida</taxon>
        <taxon>Tylenchina</taxon>
        <taxon>Tylenchomorpha</taxon>
        <taxon>Tylenchoidea</taxon>
        <taxon>Heteroderidae</taxon>
        <taxon>Heteroderinae</taxon>
        <taxon>Heterodera</taxon>
    </lineage>
</organism>
<dbReference type="GO" id="GO:0006508">
    <property type="term" value="P:proteolysis"/>
    <property type="evidence" value="ECO:0007669"/>
    <property type="project" value="UniProtKB-KW"/>
</dbReference>
<dbReference type="PROSITE" id="PS00135">
    <property type="entry name" value="TRYPSIN_SER"/>
    <property type="match status" value="1"/>
</dbReference>
<dbReference type="Proteomes" id="UP001620645">
    <property type="component" value="Unassembled WGS sequence"/>
</dbReference>
<gene>
    <name evidence="7" type="ORF">niasHS_004659</name>
</gene>
<evidence type="ECO:0000256" key="3">
    <source>
        <dbReference type="ARBA" id="ARBA00023216"/>
    </source>
</evidence>
<sequence>MFSVGFFFMITSFLPSDATYSRQQLNNCLSKCGVIFDPLPEAQSYRSMGSIDAPEHTSPWTVLLIFTTQCPTGEKLQDRCTGFIVSHDLILTASHCVFINYNEIGSRCRYEAETQKQWLQHTPEELAIYIGYSDITNPSENAQLLQGEDINNIFIPIDFSPHQLKDGLALKFDYAVIKLAKPLIFGEYLRPICMSKSRMEEPPPQRIAQMASWGLILDEKNEPILSNKLRLLNVPIQDSEECGSRSAQKASGFNERYHLCAGSRSLGGLEGDSGSALVVDISSRSYAVGLFSMLTTNSSFRNVQADVFIRSSAMCETLRTINGGVPICKSNFQELDVACQSILRERRIQLADLACGAVVSNCQSKLAGSLGEPSKLIHTQNLGGSDDGKKRLSANADKIYKSIFRTRLVQGDGILSQVFTKNQPDTEQILNILVLSNFTTRRQIAKEFKIRFHKKLTESISVELPNEGPKELILALLYERDEYDAISLHNAIKGFGTDEYVLTSILVTRSNEQIRAIQKAYFKLFTKELQMDIVDDTSGTYRKLLSNLCAASRDETGKVNKDKAKKAAKALSGAGKLSSNESALLELLTQDNRVQMNIFFDEYERRAGISMEKALTAEFSGDSLDAFIAIVQHARNPARYFSDCLFAAIEKQKEHEVIRLVVTFSENGQMPAIGTEFQKKHGLPLASFIVTEAKMATKNTLAKLANAFVEGKNYSK</sequence>
<name>A0ABD2JMJ1_HETSC</name>
<comment type="similarity">
    <text evidence="1">Belongs to the annexin family.</text>
</comment>
<proteinExistence type="inferred from homology"/>
<dbReference type="FunFam" id="1.10.220.10:FF:000003">
    <property type="entry name" value="Annexin"/>
    <property type="match status" value="1"/>
</dbReference>